<evidence type="ECO:0000256" key="6">
    <source>
        <dbReference type="ARBA" id="ARBA00022969"/>
    </source>
</evidence>
<dbReference type="GO" id="GO:0042174">
    <property type="term" value="P:negative regulation of sporulation resulting in formation of a cellular spore"/>
    <property type="evidence" value="ECO:0007669"/>
    <property type="project" value="InterPro"/>
</dbReference>
<evidence type="ECO:0000256" key="4">
    <source>
        <dbReference type="ARBA" id="ARBA00022777"/>
    </source>
</evidence>
<evidence type="ECO:0000256" key="3">
    <source>
        <dbReference type="ARBA" id="ARBA00022741"/>
    </source>
</evidence>
<evidence type="ECO:0000259" key="7">
    <source>
        <dbReference type="SMART" id="SM00387"/>
    </source>
</evidence>
<evidence type="ECO:0000313" key="8">
    <source>
        <dbReference type="EMBL" id="HIT17800.1"/>
    </source>
</evidence>
<protein>
    <submittedName>
        <fullName evidence="8">Anti-sigma F factor</fullName>
        <ecNumber evidence="8">2.7.11.1</ecNumber>
    </submittedName>
</protein>
<organism evidence="8 9">
    <name type="scientific">Candidatus Caccosoma faecigallinarum</name>
    <dbReference type="NCBI Taxonomy" id="2840720"/>
    <lineage>
        <taxon>Bacteria</taxon>
        <taxon>Bacillati</taxon>
        <taxon>Bacillota</taxon>
        <taxon>Bacillota incertae sedis</taxon>
        <taxon>Candidatus Caccosoma</taxon>
    </lineage>
</organism>
<keyword evidence="6" id="KW-0749">Sporulation</keyword>
<keyword evidence="1" id="KW-0723">Serine/threonine-protein kinase</keyword>
<dbReference type="GO" id="GO:0030435">
    <property type="term" value="P:sporulation resulting in formation of a cellular spore"/>
    <property type="evidence" value="ECO:0007669"/>
    <property type="project" value="UniProtKB-KW"/>
</dbReference>
<reference evidence="8" key="2">
    <citation type="journal article" date="2021" name="PeerJ">
        <title>Extensive microbial diversity within the chicken gut microbiome revealed by metagenomics and culture.</title>
        <authorList>
            <person name="Gilroy R."/>
            <person name="Ravi A."/>
            <person name="Getino M."/>
            <person name="Pursley I."/>
            <person name="Horton D.L."/>
            <person name="Alikhan N.F."/>
            <person name="Baker D."/>
            <person name="Gharbi K."/>
            <person name="Hall N."/>
            <person name="Watson M."/>
            <person name="Adriaenssens E.M."/>
            <person name="Foster-Nyarko E."/>
            <person name="Jarju S."/>
            <person name="Secka A."/>
            <person name="Antonio M."/>
            <person name="Oren A."/>
            <person name="Chaudhuri R.R."/>
            <person name="La Ragione R."/>
            <person name="Hildebrand F."/>
            <person name="Pallen M.J."/>
        </authorList>
    </citation>
    <scope>NUCLEOTIDE SEQUENCE</scope>
    <source>
        <strain evidence="8">14508</strain>
    </source>
</reference>
<dbReference type="PANTHER" id="PTHR35526:SF3">
    <property type="entry name" value="ANTI-SIGMA-F FACTOR RSBW"/>
    <property type="match status" value="1"/>
</dbReference>
<keyword evidence="3" id="KW-0547">Nucleotide-binding</keyword>
<name>A0A9D1KB05_9FIRM</name>
<reference evidence="8" key="1">
    <citation type="submission" date="2020-10" db="EMBL/GenBank/DDBJ databases">
        <authorList>
            <person name="Gilroy R."/>
        </authorList>
    </citation>
    <scope>NUCLEOTIDE SEQUENCE</scope>
    <source>
        <strain evidence="8">14508</strain>
    </source>
</reference>
<dbReference type="InterPro" id="IPR036890">
    <property type="entry name" value="HATPase_C_sf"/>
</dbReference>
<dbReference type="EMBL" id="DVKI01000172">
    <property type="protein sequence ID" value="HIT17800.1"/>
    <property type="molecule type" value="Genomic_DNA"/>
</dbReference>
<dbReference type="AlphaFoldDB" id="A0A9D1KB05"/>
<dbReference type="InterPro" id="IPR050267">
    <property type="entry name" value="Anti-sigma-factor_SerPK"/>
</dbReference>
<dbReference type="GO" id="GO:0016989">
    <property type="term" value="F:sigma factor antagonist activity"/>
    <property type="evidence" value="ECO:0007669"/>
    <property type="project" value="InterPro"/>
</dbReference>
<dbReference type="Gene3D" id="3.30.565.10">
    <property type="entry name" value="Histidine kinase-like ATPase, C-terminal domain"/>
    <property type="match status" value="1"/>
</dbReference>
<dbReference type="GO" id="GO:0005524">
    <property type="term" value="F:ATP binding"/>
    <property type="evidence" value="ECO:0007669"/>
    <property type="project" value="UniProtKB-KW"/>
</dbReference>
<evidence type="ECO:0000256" key="1">
    <source>
        <dbReference type="ARBA" id="ARBA00022527"/>
    </source>
</evidence>
<dbReference type="NCBIfam" id="TIGR01925">
    <property type="entry name" value="spIIAB"/>
    <property type="match status" value="1"/>
</dbReference>
<dbReference type="InterPro" id="IPR010194">
    <property type="entry name" value="Anti-sigma_F"/>
</dbReference>
<keyword evidence="5" id="KW-0067">ATP-binding</keyword>
<dbReference type="GO" id="GO:0004674">
    <property type="term" value="F:protein serine/threonine kinase activity"/>
    <property type="evidence" value="ECO:0007669"/>
    <property type="project" value="UniProtKB-KW"/>
</dbReference>
<dbReference type="PANTHER" id="PTHR35526">
    <property type="entry name" value="ANTI-SIGMA-F FACTOR RSBW-RELATED"/>
    <property type="match status" value="1"/>
</dbReference>
<evidence type="ECO:0000256" key="2">
    <source>
        <dbReference type="ARBA" id="ARBA00022679"/>
    </source>
</evidence>
<proteinExistence type="predicted"/>
<evidence type="ECO:0000256" key="5">
    <source>
        <dbReference type="ARBA" id="ARBA00022840"/>
    </source>
</evidence>
<dbReference type="Pfam" id="PF13581">
    <property type="entry name" value="HATPase_c_2"/>
    <property type="match status" value="1"/>
</dbReference>
<dbReference type="Proteomes" id="UP000886893">
    <property type="component" value="Unassembled WGS sequence"/>
</dbReference>
<accession>A0A9D1KB05</accession>
<dbReference type="SMART" id="SM00387">
    <property type="entry name" value="HATPase_c"/>
    <property type="match status" value="1"/>
</dbReference>
<dbReference type="SUPFAM" id="SSF55874">
    <property type="entry name" value="ATPase domain of HSP90 chaperone/DNA topoisomerase II/histidine kinase"/>
    <property type="match status" value="1"/>
</dbReference>
<gene>
    <name evidence="8" type="ORF">IAD04_05460</name>
</gene>
<keyword evidence="2 8" id="KW-0808">Transferase</keyword>
<sequence length="146" mass="16288">MTNKLEIKIAAMLENEGVVRNAVASFVSSYNPTLEEIIDIKTILSEAVSNAIIHGYEFDKTKDVYVKATINDHVLEIIVQDYGKGIENVQEALKNHFSTKKENEKTGIGFTIMRSLSDQFEIQSSLNVGTKLKIIKILQTDAIKAN</sequence>
<comment type="caution">
    <text evidence="8">The sequence shown here is derived from an EMBL/GenBank/DDBJ whole genome shotgun (WGS) entry which is preliminary data.</text>
</comment>
<dbReference type="EC" id="2.7.11.1" evidence="8"/>
<keyword evidence="4" id="KW-0418">Kinase</keyword>
<feature type="domain" description="Histidine kinase/HSP90-like ATPase" evidence="7">
    <location>
        <begin position="35"/>
        <end position="140"/>
    </location>
</feature>
<evidence type="ECO:0000313" key="9">
    <source>
        <dbReference type="Proteomes" id="UP000886893"/>
    </source>
</evidence>
<dbReference type="InterPro" id="IPR003594">
    <property type="entry name" value="HATPase_dom"/>
</dbReference>